<dbReference type="EMBL" id="FO681348">
    <property type="protein sequence ID" value="CCV65563.1"/>
    <property type="molecule type" value="Genomic_DNA"/>
</dbReference>
<dbReference type="HOGENOM" id="CLU_120365_1_0_14"/>
<feature type="domain" description="Thoeris protein ThsB TIR-like" evidence="1">
    <location>
        <begin position="8"/>
        <end position="104"/>
    </location>
</feature>
<dbReference type="RefSeq" id="WP_030004418.1">
    <property type="nucleotide sequence ID" value="NC_022549.1"/>
</dbReference>
<dbReference type="InterPro" id="IPR015032">
    <property type="entry name" value="ThsB__TIR-like_domain"/>
</dbReference>
<keyword evidence="3" id="KW-1185">Reference proteome</keyword>
<proteinExistence type="predicted"/>
<reference evidence="2 3" key="1">
    <citation type="journal article" date="2013" name="J. Mol. Microbiol. Biotechnol.">
        <title>Analysis of the Complete Genomes of Acholeplasma brassicae , A. palmae and A. laidlawii and Their Comparison to the Obligate Parasites from ' Candidatus Phytoplasma'.</title>
        <authorList>
            <person name="Kube M."/>
            <person name="Siewert C."/>
            <person name="Migdoll A.M."/>
            <person name="Duduk B."/>
            <person name="Holz S."/>
            <person name="Rabus R."/>
            <person name="Seemuller E."/>
            <person name="Mitrovic J."/>
            <person name="Muller I."/>
            <person name="Buttner C."/>
            <person name="Reinhardt R."/>
        </authorList>
    </citation>
    <scope>NUCLEOTIDE SEQUENCE [LARGE SCALE GENOMIC DNA]</scope>
    <source>
        <strain evidence="3">0502</strain>
    </source>
</reference>
<gene>
    <name evidence="2" type="ORF">BN85305420</name>
</gene>
<dbReference type="Pfam" id="PF08937">
    <property type="entry name" value="ThsB_TIR"/>
    <property type="match status" value="1"/>
</dbReference>
<dbReference type="STRING" id="61635.BN85305420"/>
<dbReference type="KEGG" id="abra:BN85305420"/>
<sequence>MAYRNKTYVAFDGDNDITYYYLMKAWKANDNNDFDFHNAHDLNTARDSSQEESIKSQLRVRMQNSKMFVLLVGDKTKYLTKFVKWEVESAIRREIPIAVVYLKDYSRFDEKMCPTWLNNVLSIHIPFKKTILQYVIDNWPTVSKQKEDKGHYWYSDDFVNSL</sequence>
<dbReference type="AlphaFoldDB" id="U4KR98"/>
<dbReference type="Gene3D" id="3.40.50.11200">
    <property type="match status" value="1"/>
</dbReference>
<organism evidence="2 3">
    <name type="scientific">Acholeplasma brassicae</name>
    <dbReference type="NCBI Taxonomy" id="61635"/>
    <lineage>
        <taxon>Bacteria</taxon>
        <taxon>Bacillati</taxon>
        <taxon>Mycoplasmatota</taxon>
        <taxon>Mollicutes</taxon>
        <taxon>Acholeplasmatales</taxon>
        <taxon>Acholeplasmataceae</taxon>
        <taxon>Acholeplasma</taxon>
    </lineage>
</organism>
<name>U4KR98_9MOLU</name>
<evidence type="ECO:0000259" key="1">
    <source>
        <dbReference type="Pfam" id="PF08937"/>
    </source>
</evidence>
<dbReference type="Proteomes" id="UP000032737">
    <property type="component" value="Chromosome"/>
</dbReference>
<evidence type="ECO:0000313" key="3">
    <source>
        <dbReference type="Proteomes" id="UP000032737"/>
    </source>
</evidence>
<accession>U4KR98</accession>
<protein>
    <recommendedName>
        <fullName evidence="1">Thoeris protein ThsB TIR-like domain-containing protein</fullName>
    </recommendedName>
</protein>
<dbReference type="OrthoDB" id="1099430at2"/>
<evidence type="ECO:0000313" key="2">
    <source>
        <dbReference type="EMBL" id="CCV65563.1"/>
    </source>
</evidence>